<dbReference type="Proteomes" id="UP000198625">
    <property type="component" value="Unassembled WGS sequence"/>
</dbReference>
<dbReference type="OrthoDB" id="7959174at2"/>
<dbReference type="STRING" id="415015.SAMN05660462_01142"/>
<gene>
    <name evidence="2" type="ORF">SAMN05660462_01142</name>
</gene>
<dbReference type="Pfam" id="PF04961">
    <property type="entry name" value="FTCD_C"/>
    <property type="match status" value="1"/>
</dbReference>
<evidence type="ECO:0000313" key="2">
    <source>
        <dbReference type="EMBL" id="SDY88623.1"/>
    </source>
</evidence>
<dbReference type="SUPFAM" id="SSF101262">
    <property type="entry name" value="Methenyltetrahydrofolate cyclohydrolase-like"/>
    <property type="match status" value="1"/>
</dbReference>
<dbReference type="InterPro" id="IPR007044">
    <property type="entry name" value="Cyclodeamin/CycHdrlase"/>
</dbReference>
<dbReference type="Gene3D" id="1.20.120.680">
    <property type="entry name" value="Formiminotetrahydrofolate cyclodeaminase monomer, up-and-down helical bundle"/>
    <property type="match status" value="1"/>
</dbReference>
<keyword evidence="3" id="KW-1185">Reference proteome</keyword>
<protein>
    <submittedName>
        <fullName evidence="2">Formimidoyltetrahydrofolate cyclodeaminase</fullName>
    </submittedName>
</protein>
<dbReference type="GO" id="GO:0003824">
    <property type="term" value="F:catalytic activity"/>
    <property type="evidence" value="ECO:0007669"/>
    <property type="project" value="InterPro"/>
</dbReference>
<proteinExistence type="predicted"/>
<evidence type="ECO:0000259" key="1">
    <source>
        <dbReference type="Pfam" id="PF04961"/>
    </source>
</evidence>
<feature type="domain" description="Cyclodeaminase/cyclohydrolase" evidence="1">
    <location>
        <begin position="6"/>
        <end position="190"/>
    </location>
</feature>
<dbReference type="EMBL" id="FNQE01000010">
    <property type="protein sequence ID" value="SDY88623.1"/>
    <property type="molecule type" value="Genomic_DNA"/>
</dbReference>
<reference evidence="2 3" key="1">
    <citation type="submission" date="2016-10" db="EMBL/GenBank/DDBJ databases">
        <authorList>
            <person name="de Groot N.N."/>
        </authorList>
    </citation>
    <scope>NUCLEOTIDE SEQUENCE [LARGE SCALE GENOMIC DNA]</scope>
    <source>
        <strain evidence="2 3">DSM 21650</strain>
    </source>
</reference>
<evidence type="ECO:0000313" key="3">
    <source>
        <dbReference type="Proteomes" id="UP000198625"/>
    </source>
</evidence>
<name>A0A1H3NIP7_9FIRM</name>
<dbReference type="AlphaFoldDB" id="A0A1H3NIP7"/>
<sequence length="212" mass="22801">MLVEKTVKDFVAAVASKDPAPGGGSVSALASGLGAALTSMVGNLTIGRKAYNALEEDQKAIIDRNFEKVGRHIQRLNELIDEDTTAFNDYMDAMKLPKETDEEKATRKAAMEEALKKAMEVPLDAAKESLEVLKLQKAFGLYGNPNAITDVGVGALLACAGLEGALFNVLINLGGISDQAFVAEIKKECEALLKEGKELKEETLKIVYEKLQ</sequence>
<organism evidence="2 3">
    <name type="scientific">Proteiniborus ethanoligenes</name>
    <dbReference type="NCBI Taxonomy" id="415015"/>
    <lineage>
        <taxon>Bacteria</taxon>
        <taxon>Bacillati</taxon>
        <taxon>Bacillota</taxon>
        <taxon>Clostridia</taxon>
        <taxon>Eubacteriales</taxon>
        <taxon>Proteiniborus</taxon>
    </lineage>
</organism>
<dbReference type="InterPro" id="IPR036178">
    <property type="entry name" value="Formintransfe-cycloase-like_sf"/>
</dbReference>
<dbReference type="RefSeq" id="WP_091728440.1">
    <property type="nucleotide sequence ID" value="NZ_FNQE01000010.1"/>
</dbReference>
<accession>A0A1H3NIP7</accession>